<evidence type="ECO:0000313" key="3">
    <source>
        <dbReference type="Proteomes" id="UP000887574"/>
    </source>
</evidence>
<dbReference type="InterPro" id="IPR005804">
    <property type="entry name" value="FA_desaturase_dom"/>
</dbReference>
<dbReference type="WBParaSite" id="jg23055">
    <property type="protein sequence ID" value="jg23055"/>
    <property type="gene ID" value="jg23055"/>
</dbReference>
<keyword evidence="3" id="KW-1185">Reference proteome</keyword>
<evidence type="ECO:0000256" key="1">
    <source>
        <dbReference type="SAM" id="Phobius"/>
    </source>
</evidence>
<dbReference type="GO" id="GO:0016020">
    <property type="term" value="C:membrane"/>
    <property type="evidence" value="ECO:0007669"/>
    <property type="project" value="GOC"/>
</dbReference>
<keyword evidence="1" id="KW-0812">Transmembrane</keyword>
<dbReference type="Pfam" id="PF08557">
    <property type="entry name" value="Lipid_DES"/>
    <property type="match status" value="1"/>
</dbReference>
<dbReference type="PANTHER" id="PTHR12879:SF8">
    <property type="entry name" value="SPHINGOLIPID DELTA(4)-DESATURASE DES1"/>
    <property type="match status" value="1"/>
</dbReference>
<evidence type="ECO:0000259" key="2">
    <source>
        <dbReference type="SMART" id="SM01269"/>
    </source>
</evidence>
<proteinExistence type="predicted"/>
<dbReference type="InterPro" id="IPR013866">
    <property type="entry name" value="Sphingolipid_d4-desaturase_N"/>
</dbReference>
<organism evidence="3 4">
    <name type="scientific">Ditylenchus dipsaci</name>
    <dbReference type="NCBI Taxonomy" id="166011"/>
    <lineage>
        <taxon>Eukaryota</taxon>
        <taxon>Metazoa</taxon>
        <taxon>Ecdysozoa</taxon>
        <taxon>Nematoda</taxon>
        <taxon>Chromadorea</taxon>
        <taxon>Rhabditida</taxon>
        <taxon>Tylenchina</taxon>
        <taxon>Tylenchomorpha</taxon>
        <taxon>Sphaerularioidea</taxon>
        <taxon>Anguinidae</taxon>
        <taxon>Anguininae</taxon>
        <taxon>Ditylenchus</taxon>
    </lineage>
</organism>
<feature type="transmembrane region" description="Helical" evidence="1">
    <location>
        <begin position="200"/>
        <end position="220"/>
    </location>
</feature>
<protein>
    <submittedName>
        <fullName evidence="4">Sphingolipid delta4-desaturase N-terminal domain-containing protein</fullName>
    </submittedName>
</protein>
<feature type="transmembrane region" description="Helical" evidence="1">
    <location>
        <begin position="43"/>
        <end position="61"/>
    </location>
</feature>
<feature type="domain" description="Sphingolipid delta4-desaturase N-terminal" evidence="2">
    <location>
        <begin position="5"/>
        <end position="43"/>
    </location>
</feature>
<reference evidence="4" key="1">
    <citation type="submission" date="2022-11" db="UniProtKB">
        <authorList>
            <consortium name="WormBaseParasite"/>
        </authorList>
    </citation>
    <scope>IDENTIFICATION</scope>
</reference>
<dbReference type="AlphaFoldDB" id="A0A915DS11"/>
<keyword evidence="1" id="KW-0472">Membrane</keyword>
<dbReference type="Pfam" id="PF00487">
    <property type="entry name" value="FA_desaturase"/>
    <property type="match status" value="1"/>
</dbReference>
<sequence>MGQSTSKQNFDWKYTEEPHATRRKEILEKHPQVREFFGVDPSFKFVVVAMVFFQLLMAYFLKAYFVSGTLNHALTLAVHECSHNMAFGHKNIFANRIVGFIANLPMGVPMSVSFKKYHLEHHRNLGEDVIDTDVPTEFEARVFTNSFGKAAWLFLQPVFYAFRPFSLYKKAITDMEVLNLIIQISFDLLVLNYLGLRSFFYLMGGFLMGLGLHPLAAHFISDHYVFSRDTLQETYSYYGNIMTFHTCLAENLPEVRRIAPEFLLQLCDSRVMAQANV</sequence>
<dbReference type="GO" id="GO:0046513">
    <property type="term" value="P:ceramide biosynthetic process"/>
    <property type="evidence" value="ECO:0007669"/>
    <property type="project" value="TreeGrafter"/>
</dbReference>
<name>A0A915DS11_9BILA</name>
<accession>A0A915DS11</accession>
<dbReference type="GO" id="GO:0042284">
    <property type="term" value="F:sphingolipid delta-4 desaturase activity"/>
    <property type="evidence" value="ECO:0007669"/>
    <property type="project" value="TreeGrafter"/>
</dbReference>
<dbReference type="Proteomes" id="UP000887574">
    <property type="component" value="Unplaced"/>
</dbReference>
<dbReference type="PANTHER" id="PTHR12879">
    <property type="entry name" value="SPHINGOLIPID DELTA 4 DESATURASE/C-4 HYDROXYLASE PROTEIN DES2"/>
    <property type="match status" value="1"/>
</dbReference>
<keyword evidence="1" id="KW-1133">Transmembrane helix</keyword>
<evidence type="ECO:0000313" key="4">
    <source>
        <dbReference type="WBParaSite" id="jg23055"/>
    </source>
</evidence>
<dbReference type="SMART" id="SM01269">
    <property type="entry name" value="Lipid_DES"/>
    <property type="match status" value="1"/>
</dbReference>
<feature type="transmembrane region" description="Helical" evidence="1">
    <location>
        <begin position="177"/>
        <end position="194"/>
    </location>
</feature>